<accession>A0A645EZU2</accession>
<dbReference type="AlphaFoldDB" id="A0A645EZU2"/>
<evidence type="ECO:0000313" key="1">
    <source>
        <dbReference type="EMBL" id="MPN06699.1"/>
    </source>
</evidence>
<proteinExistence type="predicted"/>
<dbReference type="EMBL" id="VSSQ01052629">
    <property type="protein sequence ID" value="MPN06699.1"/>
    <property type="molecule type" value="Genomic_DNA"/>
</dbReference>
<sequence length="122" mass="13865">MKHITIEELSVMRNTEGLIIQGCGGDLNDWVEGINQLLTCEGIFKNNDIFKEVLVFEYSGLTNLLFKMDSVELDIGKLALWRITTHSNFGGTWLSDYLPNELGIHMDKVTEEKQDPGLEVLY</sequence>
<protein>
    <submittedName>
        <fullName evidence="1">Uncharacterized protein</fullName>
    </submittedName>
</protein>
<comment type="caution">
    <text evidence="1">The sequence shown here is derived from an EMBL/GenBank/DDBJ whole genome shotgun (WGS) entry which is preliminary data.</text>
</comment>
<reference evidence="1" key="1">
    <citation type="submission" date="2019-08" db="EMBL/GenBank/DDBJ databases">
        <authorList>
            <person name="Kucharzyk K."/>
            <person name="Murdoch R.W."/>
            <person name="Higgins S."/>
            <person name="Loffler F."/>
        </authorList>
    </citation>
    <scope>NUCLEOTIDE SEQUENCE</scope>
</reference>
<name>A0A645EZU2_9ZZZZ</name>
<gene>
    <name evidence="1" type="ORF">SDC9_153955</name>
</gene>
<organism evidence="1">
    <name type="scientific">bioreactor metagenome</name>
    <dbReference type="NCBI Taxonomy" id="1076179"/>
    <lineage>
        <taxon>unclassified sequences</taxon>
        <taxon>metagenomes</taxon>
        <taxon>ecological metagenomes</taxon>
    </lineage>
</organism>